<dbReference type="Pfam" id="PF00440">
    <property type="entry name" value="TetR_N"/>
    <property type="match status" value="1"/>
</dbReference>
<dbReference type="GO" id="GO:0003700">
    <property type="term" value="F:DNA-binding transcription factor activity"/>
    <property type="evidence" value="ECO:0007669"/>
    <property type="project" value="TreeGrafter"/>
</dbReference>
<feature type="DNA-binding region" description="H-T-H motif" evidence="4">
    <location>
        <begin position="38"/>
        <end position="57"/>
    </location>
</feature>
<keyword evidence="7" id="KW-1185">Reference proteome</keyword>
<proteinExistence type="predicted"/>
<evidence type="ECO:0000259" key="5">
    <source>
        <dbReference type="PROSITE" id="PS50977"/>
    </source>
</evidence>
<protein>
    <submittedName>
        <fullName evidence="6">TetR/AcrR family transcriptional regulator</fullName>
    </submittedName>
</protein>
<keyword evidence="1" id="KW-0805">Transcription regulation</keyword>
<dbReference type="AlphaFoldDB" id="A0A939RVT1"/>
<dbReference type="InterPro" id="IPR050109">
    <property type="entry name" value="HTH-type_TetR-like_transc_reg"/>
</dbReference>
<reference evidence="6" key="1">
    <citation type="submission" date="2021-03" db="EMBL/GenBank/DDBJ databases">
        <title>Leucobacter chromiisoli sp. nov., isolated from chromium-containing soil of chemical plant.</title>
        <authorList>
            <person name="Xu Z."/>
        </authorList>
    </citation>
    <scope>NUCLEOTIDE SEQUENCE</scope>
    <source>
        <strain evidence="6">A2</strain>
    </source>
</reference>
<dbReference type="Gene3D" id="1.10.357.10">
    <property type="entry name" value="Tetracycline Repressor, domain 2"/>
    <property type="match status" value="1"/>
</dbReference>
<dbReference type="RefSeq" id="WP_208044771.1">
    <property type="nucleotide sequence ID" value="NZ_JAGDYL010000004.1"/>
</dbReference>
<accession>A0A939RVT1</accession>
<gene>
    <name evidence="6" type="ORF">J4H91_02955</name>
</gene>
<evidence type="ECO:0000256" key="1">
    <source>
        <dbReference type="ARBA" id="ARBA00023015"/>
    </source>
</evidence>
<dbReference type="PROSITE" id="PS50977">
    <property type="entry name" value="HTH_TETR_2"/>
    <property type="match status" value="1"/>
</dbReference>
<evidence type="ECO:0000313" key="6">
    <source>
        <dbReference type="EMBL" id="MBO1804277.1"/>
    </source>
</evidence>
<dbReference type="InterPro" id="IPR036271">
    <property type="entry name" value="Tet_transcr_reg_TetR-rel_C_sf"/>
</dbReference>
<dbReference type="InterPro" id="IPR001647">
    <property type="entry name" value="HTH_TetR"/>
</dbReference>
<feature type="domain" description="HTH tetR-type" evidence="5">
    <location>
        <begin position="15"/>
        <end position="75"/>
    </location>
</feature>
<dbReference type="InterPro" id="IPR009057">
    <property type="entry name" value="Homeodomain-like_sf"/>
</dbReference>
<sequence>MVSSGEKRARRKPPAERRAEIVAAAAAIALSDGLERVTLRAVAERLGVRPGLITHYFPAAEELVAAAFALAVSEEREQLLPTGGSPLERIARLAARAQSEGARELSRLWLNARHLSRFSPLLGSCLEDQEALDREQLTAIIAEGVREGVFGVEDAAAAAVRILIAVDGFGAYANNRSSFEDPAFTCFVADAAEWALGLEAGALRGVAREGAGG</sequence>
<evidence type="ECO:0000256" key="2">
    <source>
        <dbReference type="ARBA" id="ARBA00023125"/>
    </source>
</evidence>
<comment type="caution">
    <text evidence="6">The sequence shown here is derived from an EMBL/GenBank/DDBJ whole genome shotgun (WGS) entry which is preliminary data.</text>
</comment>
<dbReference type="PANTHER" id="PTHR30055">
    <property type="entry name" value="HTH-TYPE TRANSCRIPTIONAL REGULATOR RUTR"/>
    <property type="match status" value="1"/>
</dbReference>
<dbReference type="PANTHER" id="PTHR30055:SF234">
    <property type="entry name" value="HTH-TYPE TRANSCRIPTIONAL REGULATOR BETI"/>
    <property type="match status" value="1"/>
</dbReference>
<evidence type="ECO:0000256" key="3">
    <source>
        <dbReference type="ARBA" id="ARBA00023163"/>
    </source>
</evidence>
<name>A0A939RVT1_9MICO</name>
<dbReference type="SUPFAM" id="SSF48498">
    <property type="entry name" value="Tetracyclin repressor-like, C-terminal domain"/>
    <property type="match status" value="1"/>
</dbReference>
<keyword evidence="3" id="KW-0804">Transcription</keyword>
<evidence type="ECO:0000313" key="7">
    <source>
        <dbReference type="Proteomes" id="UP000664398"/>
    </source>
</evidence>
<organism evidence="6 7">
    <name type="scientific">Leucobacter ruminantium</name>
    <dbReference type="NCBI Taxonomy" id="1289170"/>
    <lineage>
        <taxon>Bacteria</taxon>
        <taxon>Bacillati</taxon>
        <taxon>Actinomycetota</taxon>
        <taxon>Actinomycetes</taxon>
        <taxon>Micrococcales</taxon>
        <taxon>Microbacteriaceae</taxon>
        <taxon>Leucobacter</taxon>
    </lineage>
</organism>
<dbReference type="EMBL" id="JAGDYL010000004">
    <property type="protein sequence ID" value="MBO1804277.1"/>
    <property type="molecule type" value="Genomic_DNA"/>
</dbReference>
<dbReference type="Proteomes" id="UP000664398">
    <property type="component" value="Unassembled WGS sequence"/>
</dbReference>
<evidence type="ECO:0000256" key="4">
    <source>
        <dbReference type="PROSITE-ProRule" id="PRU00335"/>
    </source>
</evidence>
<dbReference type="GO" id="GO:0000976">
    <property type="term" value="F:transcription cis-regulatory region binding"/>
    <property type="evidence" value="ECO:0007669"/>
    <property type="project" value="TreeGrafter"/>
</dbReference>
<dbReference type="SUPFAM" id="SSF46689">
    <property type="entry name" value="Homeodomain-like"/>
    <property type="match status" value="1"/>
</dbReference>
<keyword evidence="2 4" id="KW-0238">DNA-binding</keyword>